<name>A0A1N7SHU2_9BURK</name>
<dbReference type="Proteomes" id="UP000187012">
    <property type="component" value="Unassembled WGS sequence"/>
</dbReference>
<protein>
    <submittedName>
        <fullName evidence="1">Uncharacterized protein</fullName>
    </submittedName>
</protein>
<keyword evidence="2" id="KW-1185">Reference proteome</keyword>
<accession>A0A1N7SHU2</accession>
<dbReference type="AlphaFoldDB" id="A0A1N7SHU2"/>
<sequence length="82" mass="8905">MAGFTSTLRLPPVSRACRFLHYGSIIAHCNGKARTGAADFVCNAVYPTVWHAARERAPDCIPRRATYNETAEHIFALPACGG</sequence>
<gene>
    <name evidence="1" type="ORF">BN2475_700082</name>
</gene>
<reference evidence="1 2" key="1">
    <citation type="submission" date="2016-12" db="EMBL/GenBank/DDBJ databases">
        <authorList>
            <person name="Song W.-J."/>
            <person name="Kurnit D.M."/>
        </authorList>
    </citation>
    <scope>NUCLEOTIDE SEQUENCE [LARGE SCALE GENOMIC DNA]</scope>
    <source>
        <strain evidence="1 2">STM7296</strain>
    </source>
</reference>
<evidence type="ECO:0000313" key="1">
    <source>
        <dbReference type="EMBL" id="SIT46971.1"/>
    </source>
</evidence>
<proteinExistence type="predicted"/>
<organism evidence="1 2">
    <name type="scientific">Paraburkholderia ribeironis</name>
    <dbReference type="NCBI Taxonomy" id="1247936"/>
    <lineage>
        <taxon>Bacteria</taxon>
        <taxon>Pseudomonadati</taxon>
        <taxon>Pseudomonadota</taxon>
        <taxon>Betaproteobacteria</taxon>
        <taxon>Burkholderiales</taxon>
        <taxon>Burkholderiaceae</taxon>
        <taxon>Paraburkholderia</taxon>
    </lineage>
</organism>
<dbReference type="EMBL" id="CYGX02000070">
    <property type="protein sequence ID" value="SIT46971.1"/>
    <property type="molecule type" value="Genomic_DNA"/>
</dbReference>
<evidence type="ECO:0000313" key="2">
    <source>
        <dbReference type="Proteomes" id="UP000187012"/>
    </source>
</evidence>